<dbReference type="Pfam" id="PF13816">
    <property type="entry name" value="Dehydratase_hem"/>
    <property type="match status" value="2"/>
</dbReference>
<dbReference type="Proteomes" id="UP000016929">
    <property type="component" value="Unassembled WGS sequence"/>
</dbReference>
<evidence type="ECO:0000256" key="1">
    <source>
        <dbReference type="ARBA" id="ARBA00001970"/>
    </source>
</evidence>
<dbReference type="AlphaFoldDB" id="N1RX41"/>
<dbReference type="PROSITE" id="PS51257">
    <property type="entry name" value="PROKAR_LIPOPROTEIN"/>
    <property type="match status" value="1"/>
</dbReference>
<dbReference type="HOGENOM" id="CLU_066254_0_0_1"/>
<dbReference type="GO" id="GO:0016829">
    <property type="term" value="F:lyase activity"/>
    <property type="evidence" value="ECO:0007669"/>
    <property type="project" value="UniProtKB-KW"/>
</dbReference>
<dbReference type="OrthoDB" id="3465714at2759"/>
<protein>
    <submittedName>
        <fullName evidence="6">Phenylacetaldoxime dehydratase</fullName>
    </submittedName>
</protein>
<dbReference type="InterPro" id="IPR025702">
    <property type="entry name" value="OXD"/>
</dbReference>
<name>N1RX41_FUSC4</name>
<keyword evidence="7" id="KW-1185">Reference proteome</keyword>
<keyword evidence="3" id="KW-0479">Metal-binding</keyword>
<reference evidence="7" key="2">
    <citation type="journal article" date="2014" name="PLoS ONE">
        <title>Genome and Transcriptome Analysis of the Fungal Pathogen Fusarium oxysporum f. sp. cubense Causing Banana Vascular Wilt Disease.</title>
        <authorList>
            <person name="Guo L."/>
            <person name="Han L."/>
            <person name="Yang L."/>
            <person name="Zeng H."/>
            <person name="Fan D."/>
            <person name="Zhu Y."/>
            <person name="Feng Y."/>
            <person name="Wang G."/>
            <person name="Peng C."/>
            <person name="Jiang X."/>
            <person name="Zhou D."/>
            <person name="Ni P."/>
            <person name="Liang C."/>
            <person name="Liu L."/>
            <person name="Wang J."/>
            <person name="Mao C."/>
            <person name="Fang X."/>
            <person name="Peng M."/>
            <person name="Huang J."/>
        </authorList>
    </citation>
    <scope>NUCLEOTIDE SEQUENCE [LARGE SCALE GENOMIC DNA]</scope>
    <source>
        <strain evidence="7">race 4</strain>
    </source>
</reference>
<evidence type="ECO:0000313" key="7">
    <source>
        <dbReference type="Proteomes" id="UP000016929"/>
    </source>
</evidence>
<proteinExistence type="predicted"/>
<sequence>MLRTRFSSAHHFTLAIFGCQYHADTPSTDKLELIEKFDNLIKDASVPVERLEQNNIPSRVWMAYWTSPQSFKSWWESDSTKSFWGSLPDGAGFWRESICLPATRSMHESTGKDPVGFGHCGELTPLTEKTGYWGAYRSRMTPDFEGDTFSSPLSTWQPAKSMTNKIRPGRVQITKFPDNLCIVIEGQDYSTMKEKEREYWDENFDSLTKEWVTNVMALASGGSDTFSSPSNTWQPAKSMTDKIRAGRVQITKFPNNLCIVIEGQDYSAMNEKEREYWNENFDSLTKEWVTNVVKAGMEKGMVSARACHAFAGEKSLGATNGTTTNGTPNGGIFPGLDYIRQAQILYWTDLSKMEHMGRWDKGHVKLRRNFMSAYGPGGVMQGGDILLWVDLGIIKGDEIDAEYVGCYEGTGFLAFDKSAMFASRSVTASELPPIFDKPVACQPIEW</sequence>
<gene>
    <name evidence="6" type="ORF">FOC4_g10004848</name>
</gene>
<evidence type="ECO:0000256" key="5">
    <source>
        <dbReference type="ARBA" id="ARBA00023239"/>
    </source>
</evidence>
<evidence type="ECO:0000256" key="4">
    <source>
        <dbReference type="ARBA" id="ARBA00023004"/>
    </source>
</evidence>
<reference evidence="7" key="1">
    <citation type="submission" date="2012-09" db="EMBL/GenBank/DDBJ databases">
        <title>Genome sequencing and comparative transcriptomics of race 1 and race 4 of banana pathogen: Fusarium oxysporum f. sp. cubense.</title>
        <authorList>
            <person name="Fang X."/>
            <person name="Huang J."/>
        </authorList>
    </citation>
    <scope>NUCLEOTIDE SEQUENCE [LARGE SCALE GENOMIC DNA]</scope>
    <source>
        <strain evidence="7">race 4</strain>
    </source>
</reference>
<comment type="cofactor">
    <cofactor evidence="1">
        <name>heme b</name>
        <dbReference type="ChEBI" id="CHEBI:60344"/>
    </cofactor>
</comment>
<organism evidence="6 7">
    <name type="scientific">Fusarium oxysporum f. sp. cubense (strain race 4)</name>
    <name type="common">Panama disease fungus</name>
    <dbReference type="NCBI Taxonomy" id="2502994"/>
    <lineage>
        <taxon>Eukaryota</taxon>
        <taxon>Fungi</taxon>
        <taxon>Dikarya</taxon>
        <taxon>Ascomycota</taxon>
        <taxon>Pezizomycotina</taxon>
        <taxon>Sordariomycetes</taxon>
        <taxon>Hypocreomycetidae</taxon>
        <taxon>Hypocreales</taxon>
        <taxon>Nectriaceae</taxon>
        <taxon>Fusarium</taxon>
        <taxon>Fusarium oxysporum species complex</taxon>
    </lineage>
</organism>
<keyword evidence="5" id="KW-0456">Lyase</keyword>
<accession>N1RX41</accession>
<evidence type="ECO:0000256" key="2">
    <source>
        <dbReference type="ARBA" id="ARBA00022617"/>
    </source>
</evidence>
<keyword evidence="4" id="KW-0408">Iron</keyword>
<evidence type="ECO:0000256" key="3">
    <source>
        <dbReference type="ARBA" id="ARBA00022723"/>
    </source>
</evidence>
<dbReference type="STRING" id="1229665.N1RX41"/>
<dbReference type="EMBL" id="KB726480">
    <property type="protein sequence ID" value="EMT68762.1"/>
    <property type="molecule type" value="Genomic_DNA"/>
</dbReference>
<evidence type="ECO:0000313" key="6">
    <source>
        <dbReference type="EMBL" id="EMT68762.1"/>
    </source>
</evidence>
<keyword evidence="2" id="KW-0349">Heme</keyword>
<dbReference type="GO" id="GO:0046872">
    <property type="term" value="F:metal ion binding"/>
    <property type="evidence" value="ECO:0007669"/>
    <property type="project" value="UniProtKB-KW"/>
</dbReference>